<evidence type="ECO:0000256" key="6">
    <source>
        <dbReference type="ARBA" id="ARBA00023014"/>
    </source>
</evidence>
<dbReference type="EMBL" id="KU144966">
    <property type="protein sequence ID" value="AMK59037.1"/>
    <property type="molecule type" value="Genomic_DNA"/>
</dbReference>
<dbReference type="PANTHER" id="PTHR43756">
    <property type="entry name" value="CHOLINE MONOOXYGENASE, CHLOROPLASTIC"/>
    <property type="match status" value="1"/>
</dbReference>
<dbReference type="InterPro" id="IPR036922">
    <property type="entry name" value="Rieske_2Fe-2S_sf"/>
</dbReference>
<dbReference type="InterPro" id="IPR001663">
    <property type="entry name" value="Rng_hydr_dOase-A"/>
</dbReference>
<dbReference type="Gene3D" id="3.90.380.10">
    <property type="entry name" value="Naphthalene 1,2-dioxygenase Alpha Subunit, Chain A, domain 1"/>
    <property type="match status" value="1"/>
</dbReference>
<dbReference type="Pfam" id="PF00848">
    <property type="entry name" value="Ring_hydroxyl_A"/>
    <property type="match status" value="1"/>
</dbReference>
<dbReference type="SUPFAM" id="SSF50022">
    <property type="entry name" value="ISP domain"/>
    <property type="match status" value="1"/>
</dbReference>
<keyword evidence="5" id="KW-0408">Iron</keyword>
<dbReference type="GO" id="GO:0016491">
    <property type="term" value="F:oxidoreductase activity"/>
    <property type="evidence" value="ECO:0007669"/>
    <property type="project" value="UniProtKB-KW"/>
</dbReference>
<dbReference type="SUPFAM" id="SSF55961">
    <property type="entry name" value="Bet v1-like"/>
    <property type="match status" value="1"/>
</dbReference>
<protein>
    <submittedName>
        <fullName evidence="8">Oxygenase large subunit</fullName>
    </submittedName>
</protein>
<sequence length="419" mass="46188">MNAPVPVDMPLRWPAAGETRAPYRVFADQALYAQEQERIFRGPVWSFLGLAAEVPNPGDYKATFVGDTPVVLTRDSAGALHCWVNRCAHRGALVCRELRGNVGANGTHTCVYHQWAYDAAGQLVGVPFRKGLGGKGGYPADFDMAEHGLQQLRVDTVGEMIFGTFDAATPPLREYLGAEHCANIERLFGRPIRVLGHARQYFSGNWKLYAENSRDSYHGGLLHLFYPTFGIYRQGQRGWVHLSDNKLHQLLQVCKPAADQSIEHYQQASARKAEADAQLQAPEILRWMPELGGEIALTIHSMFPNVVLQQISNTLAVRQIQTKGLEGTELVWTFYGFADDSPELTAHRLKQHNMVGPAGFISMEDGEAVNICQQGIAGSLDATSVIECGGSSTDSLEVMGVDENGVRAFWAGYRRLMGL</sequence>
<keyword evidence="4" id="KW-0560">Oxidoreductase</keyword>
<dbReference type="PRINTS" id="PR00090">
    <property type="entry name" value="RNGDIOXGNASE"/>
</dbReference>
<dbReference type="Pfam" id="PF00355">
    <property type="entry name" value="Rieske"/>
    <property type="match status" value="1"/>
</dbReference>
<reference evidence="8" key="1">
    <citation type="journal article" date="2016" name="Appl. Environ. Microbiol.">
        <title>Functional Metagenomics of a Biostimulated Petroleum-Contaminated Soil Reveals an Extraordinary Diversity of Extradiol Dioxygenases.</title>
        <authorList>
            <person name="Terron-Gonzalez L."/>
            <person name="Martin-Cabello G."/>
            <person name="Ferrer M."/>
            <person name="Santero E."/>
        </authorList>
    </citation>
    <scope>NUCLEOTIDE SEQUENCE</scope>
</reference>
<dbReference type="AlphaFoldDB" id="A0A126SXL3"/>
<keyword evidence="3" id="KW-0479">Metal-binding</keyword>
<dbReference type="Gene3D" id="2.102.10.10">
    <property type="entry name" value="Rieske [2Fe-2S] iron-sulphur domain"/>
    <property type="match status" value="1"/>
</dbReference>
<dbReference type="PROSITE" id="PS51296">
    <property type="entry name" value="RIESKE"/>
    <property type="match status" value="1"/>
</dbReference>
<dbReference type="GO" id="GO:0051537">
    <property type="term" value="F:2 iron, 2 sulfur cluster binding"/>
    <property type="evidence" value="ECO:0007669"/>
    <property type="project" value="UniProtKB-KW"/>
</dbReference>
<organism evidence="8">
    <name type="scientific">uncultured bacterium UPO36</name>
    <dbReference type="NCBI Taxonomy" id="1776963"/>
    <lineage>
        <taxon>Bacteria</taxon>
        <taxon>environmental samples</taxon>
    </lineage>
</organism>
<evidence type="ECO:0000313" key="8">
    <source>
        <dbReference type="EMBL" id="AMK59037.1"/>
    </source>
</evidence>
<evidence type="ECO:0000256" key="4">
    <source>
        <dbReference type="ARBA" id="ARBA00023002"/>
    </source>
</evidence>
<dbReference type="PANTHER" id="PTHR43756:SF1">
    <property type="entry name" value="3-PHENYLPROPIONATE_CINNAMIC ACID DIOXYGENASE SUBUNIT ALPHA"/>
    <property type="match status" value="1"/>
</dbReference>
<evidence type="ECO:0000256" key="3">
    <source>
        <dbReference type="ARBA" id="ARBA00022723"/>
    </source>
</evidence>
<feature type="domain" description="Rieske" evidence="7">
    <location>
        <begin position="45"/>
        <end position="163"/>
    </location>
</feature>
<evidence type="ECO:0000256" key="5">
    <source>
        <dbReference type="ARBA" id="ARBA00023004"/>
    </source>
</evidence>
<dbReference type="GO" id="GO:0005506">
    <property type="term" value="F:iron ion binding"/>
    <property type="evidence" value="ECO:0007669"/>
    <property type="project" value="InterPro"/>
</dbReference>
<name>A0A126SXL3_9BACT</name>
<evidence type="ECO:0000259" key="7">
    <source>
        <dbReference type="PROSITE" id="PS51296"/>
    </source>
</evidence>
<proteinExistence type="inferred from homology"/>
<keyword evidence="2" id="KW-0001">2Fe-2S</keyword>
<accession>A0A126SXL3</accession>
<dbReference type="InterPro" id="IPR015879">
    <property type="entry name" value="Ring_hydroxy_dOase_asu_C_dom"/>
</dbReference>
<evidence type="ECO:0000256" key="2">
    <source>
        <dbReference type="ARBA" id="ARBA00022714"/>
    </source>
</evidence>
<comment type="similarity">
    <text evidence="1">Belongs to the bacterial ring-hydroxylating dioxygenase alpha subunit family.</text>
</comment>
<dbReference type="InterPro" id="IPR017941">
    <property type="entry name" value="Rieske_2Fe-2S"/>
</dbReference>
<evidence type="ECO:0000256" key="1">
    <source>
        <dbReference type="ARBA" id="ARBA00008751"/>
    </source>
</evidence>
<keyword evidence="6" id="KW-0411">Iron-sulfur</keyword>